<dbReference type="InterPro" id="IPR016024">
    <property type="entry name" value="ARM-type_fold"/>
</dbReference>
<keyword evidence="8" id="KW-1185">Reference proteome</keyword>
<sequence length="1234" mass="136841">MDVKFEKIRRQVNSKLENQKLYARTLIAIEETIREQNGTLSPVAYFGAIMTTLQATASDNEVTGALLYLLNEVFPVLPQSVIRSKFNDIMPILEGVYELNKDQQPIVRSIIGCMQELLANQDASIWGMPLAKKAYQMLLILSANASPKARKAAQDAVRSILSRSPPPCTIHPAANGTAEFILRVLNETTKNDQHATQQILSLLQSIIPYWPPNQFSTLCQSLLQLPKFNNIFLTKAAFDVFETLFDAQETDIDEPKFAALLRSICDMKPAAVDDRLLPTWLMIISKAYPAYAKVNPGQCGADIATVFSVIFNDFQQESRSYKSIANCLIALIDYCITEDMIIQASQNIENGVTQIVSVVETGLGVHFQPAWVQVMSVQQALFKKLHFASSPLMNGCVALLGELRLSPAESYKEQLDKTLGAAIATMGPENFLSILPLNLEGSGTGDIGRAFLLPLLKTYTTNTNLSYFVNVLMPLGDRLAEKGQQAKDREMELQAKVYETLVNQIWSLAPGFCDLPKDLTTAFNNTVAERFSSLLYSQPELRPTVAQSLQFLVEKNQALARSAASDEDLQKAYGVSKTQAQENLKYMSQFSVNYLAVFFNVYSQIAAAYRGFLADVIKSYLSVATPQDVNDTFKKVLGLLTQALEKKTGGSVSNNDPTVPPPMSHTMLDLAVVMIPYLDTESIELLYNGTVTTLLGKEDEPALQKKGYKVLKHLIDSTLGRQVALNHIDELQAKVLEATASCTVSARKDRIKALFAIVQILPSSDLHFIPAVLSETVISSKDSNEKTRNVAFALLVEMGEKMKQGGVVKNSKLEGLDEAVPDAPASISEYFTMVTAGLAGTTAHMIAATITGLSRIFFEFKDDISADLALELLQTINVFVGANNREIVRSALGYLKVCIVVLDDSLLSPQLVQVVDSLLKCSHQTKNHFKPKIRHIFERLIRRFGYERVAEAVPQEDKKLINNIQKRRMRAKRKKSAANHHGESSDEEEDIAARQSAKKVGAGYHDAYEEVLYGSESELEGSDDDEEMVSNGKSGLGKNASGNTKKNGGRDTFIREGVDDTPLDFLDRSALARITSTKPQQKKQQQQQSLAQSAQYNDEGRMVFNESGDSDSGEEEETGEEVDKTDYYMLAQKSAHGFVRTEQNKIRFKKGGKDDDEDDDAMDVDGENKRKKKQRVKKQQYELIGKEYRSKRAGGDVKSKDKADPYAYMPLGKVIKKKGRSKGPKVTFTGRVKR</sequence>
<protein>
    <recommendedName>
        <fullName evidence="9">Ribosomal RNA-processing protein 12-like conserved domain-containing protein</fullName>
    </recommendedName>
</protein>
<dbReference type="Gene3D" id="1.25.10.10">
    <property type="entry name" value="Leucine-rich Repeat Variant"/>
    <property type="match status" value="1"/>
</dbReference>
<organism evidence="7 8">
    <name type="scientific">Circinella minor</name>
    <dbReference type="NCBI Taxonomy" id="1195481"/>
    <lineage>
        <taxon>Eukaryota</taxon>
        <taxon>Fungi</taxon>
        <taxon>Fungi incertae sedis</taxon>
        <taxon>Mucoromycota</taxon>
        <taxon>Mucoromycotina</taxon>
        <taxon>Mucoromycetes</taxon>
        <taxon>Mucorales</taxon>
        <taxon>Lichtheimiaceae</taxon>
        <taxon>Circinella</taxon>
    </lineage>
</organism>
<dbReference type="SUPFAM" id="SSF48371">
    <property type="entry name" value="ARM repeat"/>
    <property type="match status" value="1"/>
</dbReference>
<feature type="compositionally biased region" description="Basic residues" evidence="4">
    <location>
        <begin position="966"/>
        <end position="978"/>
    </location>
</feature>
<dbReference type="PANTHER" id="PTHR48287">
    <property type="entry name" value="ARM REPEAT SUPERFAMILY PROTEIN"/>
    <property type="match status" value="1"/>
</dbReference>
<dbReference type="Proteomes" id="UP000646827">
    <property type="component" value="Unassembled WGS sequence"/>
</dbReference>
<evidence type="ECO:0000256" key="3">
    <source>
        <dbReference type="ARBA" id="ARBA00023242"/>
    </source>
</evidence>
<keyword evidence="3" id="KW-0539">Nucleus</keyword>
<dbReference type="PANTHER" id="PTHR48287:SF1">
    <property type="entry name" value="ARM REPEAT SUPERFAMILY PROTEIN"/>
    <property type="match status" value="1"/>
</dbReference>
<dbReference type="Pfam" id="PF08161">
    <property type="entry name" value="RRP12_HEAT"/>
    <property type="match status" value="1"/>
</dbReference>
<dbReference type="InterPro" id="IPR011989">
    <property type="entry name" value="ARM-like"/>
</dbReference>
<evidence type="ECO:0000256" key="2">
    <source>
        <dbReference type="ARBA" id="ARBA00007690"/>
    </source>
</evidence>
<evidence type="ECO:0008006" key="9">
    <source>
        <dbReference type="Google" id="ProtNLM"/>
    </source>
</evidence>
<feature type="compositionally biased region" description="Basic residues" evidence="4">
    <location>
        <begin position="1169"/>
        <end position="1178"/>
    </location>
</feature>
<feature type="compositionally biased region" description="Acidic residues" evidence="4">
    <location>
        <begin position="1108"/>
        <end position="1120"/>
    </location>
</feature>
<dbReference type="GO" id="GO:0005634">
    <property type="term" value="C:nucleus"/>
    <property type="evidence" value="ECO:0007669"/>
    <property type="project" value="UniProtKB-SubCell"/>
</dbReference>
<feature type="compositionally biased region" description="Basic residues" evidence="4">
    <location>
        <begin position="1214"/>
        <end position="1223"/>
    </location>
</feature>
<dbReference type="AlphaFoldDB" id="A0A8H7RY65"/>
<feature type="compositionally biased region" description="Basic and acidic residues" evidence="4">
    <location>
        <begin position="1048"/>
        <end position="1058"/>
    </location>
</feature>
<dbReference type="Pfam" id="PF25772">
    <property type="entry name" value="HEAT_RRP12_N"/>
    <property type="match status" value="1"/>
</dbReference>
<dbReference type="InterPro" id="IPR052087">
    <property type="entry name" value="RRP12"/>
</dbReference>
<evidence type="ECO:0000259" key="6">
    <source>
        <dbReference type="Pfam" id="PF25772"/>
    </source>
</evidence>
<reference evidence="7 8" key="1">
    <citation type="submission" date="2020-12" db="EMBL/GenBank/DDBJ databases">
        <title>Metabolic potential, ecology and presence of endohyphal bacteria is reflected in genomic diversity of Mucoromycotina.</title>
        <authorList>
            <person name="Muszewska A."/>
            <person name="Okrasinska A."/>
            <person name="Steczkiewicz K."/>
            <person name="Drgas O."/>
            <person name="Orlowska M."/>
            <person name="Perlinska-Lenart U."/>
            <person name="Aleksandrzak-Piekarczyk T."/>
            <person name="Szatraj K."/>
            <person name="Zielenkiewicz U."/>
            <person name="Pilsyk S."/>
            <person name="Malc E."/>
            <person name="Mieczkowski P."/>
            <person name="Kruszewska J.S."/>
            <person name="Biernat P."/>
            <person name="Pawlowska J."/>
        </authorList>
    </citation>
    <scope>NUCLEOTIDE SEQUENCE [LARGE SCALE GENOMIC DNA]</scope>
    <source>
        <strain evidence="7 8">CBS 142.35</strain>
    </source>
</reference>
<dbReference type="OrthoDB" id="2192888at2759"/>
<evidence type="ECO:0000256" key="1">
    <source>
        <dbReference type="ARBA" id="ARBA00004123"/>
    </source>
</evidence>
<feature type="region of interest" description="Disordered" evidence="4">
    <location>
        <begin position="966"/>
        <end position="994"/>
    </location>
</feature>
<feature type="region of interest" description="Disordered" evidence="4">
    <location>
        <begin position="1140"/>
        <end position="1178"/>
    </location>
</feature>
<gene>
    <name evidence="7" type="ORF">INT45_008100</name>
</gene>
<feature type="domain" description="RRP12 N-terminal HEAT" evidence="6">
    <location>
        <begin position="16"/>
        <end position="250"/>
    </location>
</feature>
<feature type="compositionally biased region" description="Low complexity" evidence="4">
    <location>
        <begin position="1082"/>
        <end position="1095"/>
    </location>
</feature>
<proteinExistence type="inferred from homology"/>
<feature type="region of interest" description="Disordered" evidence="4">
    <location>
        <begin position="1214"/>
        <end position="1234"/>
    </location>
</feature>
<evidence type="ECO:0000313" key="7">
    <source>
        <dbReference type="EMBL" id="KAG2219452.1"/>
    </source>
</evidence>
<feature type="compositionally biased region" description="Acidic residues" evidence="4">
    <location>
        <begin position="1017"/>
        <end position="1028"/>
    </location>
</feature>
<feature type="compositionally biased region" description="Acidic residues" evidence="4">
    <location>
        <begin position="1154"/>
        <end position="1165"/>
    </location>
</feature>
<comment type="subcellular location">
    <subcellularLocation>
        <location evidence="1">Nucleus</location>
    </subcellularLocation>
</comment>
<comment type="similarity">
    <text evidence="2">Belongs to the RRP12 family.</text>
</comment>
<name>A0A8H7RY65_9FUNG</name>
<evidence type="ECO:0000259" key="5">
    <source>
        <dbReference type="Pfam" id="PF08161"/>
    </source>
</evidence>
<feature type="region of interest" description="Disordered" evidence="4">
    <location>
        <begin position="1016"/>
        <end position="1127"/>
    </location>
</feature>
<feature type="domain" description="RRP12 HEAT" evidence="5">
    <location>
        <begin position="318"/>
        <end position="604"/>
    </location>
</feature>
<dbReference type="InterPro" id="IPR057860">
    <property type="entry name" value="HEAT_RRP12_N"/>
</dbReference>
<evidence type="ECO:0000313" key="8">
    <source>
        <dbReference type="Proteomes" id="UP000646827"/>
    </source>
</evidence>
<comment type="caution">
    <text evidence="7">The sequence shown here is derived from an EMBL/GenBank/DDBJ whole genome shotgun (WGS) entry which is preliminary data.</text>
</comment>
<evidence type="ECO:0000256" key="4">
    <source>
        <dbReference type="SAM" id="MobiDB-lite"/>
    </source>
</evidence>
<accession>A0A8H7RY65</accession>
<dbReference type="EMBL" id="JAEPRB010000178">
    <property type="protein sequence ID" value="KAG2219452.1"/>
    <property type="molecule type" value="Genomic_DNA"/>
</dbReference>
<dbReference type="InterPro" id="IPR012978">
    <property type="entry name" value="HEAT_RRP12"/>
</dbReference>